<feature type="binding site" evidence="13">
    <location>
        <position position="769"/>
    </location>
    <ligand>
        <name>substrate</name>
    </ligand>
</feature>
<evidence type="ECO:0000256" key="6">
    <source>
        <dbReference type="ARBA" id="ARBA00022723"/>
    </source>
</evidence>
<comment type="cofactor">
    <cofactor evidence="1 14">
        <name>Mg(2+)</name>
        <dbReference type="ChEBI" id="CHEBI:18420"/>
    </cofactor>
</comment>
<dbReference type="InterPro" id="IPR040442">
    <property type="entry name" value="Pyrv_kinase-like_dom_sf"/>
</dbReference>
<sequence>MSRAKKRVYNFTEGSKEQKDLLGGKGANLAEMTGIGLPVPRGFTITTEACLEYLDSKKLLPELVKEIEEHIVKLENETGKKFADEENPLLVSVRSGSKFSMPGMMDTILNLGLNHQSVEIFARKTRNPVFAYDCYRRLIQMFGDVVKGVDKNIFEETLTQYKAAHGYSSDIEMKAEDWKEIIQQFTTIYLNEVGENFPQDPSKQLYAAVEAVFTSWNNPRAVTYRRIHEISDKLGTAVNIQEMVFGNTGGNSGTGVAFTRNPATGEAGVFGEFLLNAQGEDVVAGIRTPRPIQELKQDQPAIYLQFEKICHQLEDHYQDMQDIEFTIEEGKLFILQTRNGKRTAKAAFKIATQMAEDGVISKEESLKRLTPSMITQLLHPVFDEQMLAESQAIAKGLPASPGAASGRVYFHAEDAQSAHAAGQKVILLRTETSPEDIEGMVVSEAIVTSRGGMTSHAAVVARGMGVCCVVGCEQLTINEKLKQAYDGTHTINEGDLLSVDGTTGKIYRGEIKLDKAQDLDLLVKVLRWASHIGKLQVRANAETVEDIRAALEFGASGIGLARTEHMFFGKERILEMRKMFLSEDQRQRKQSLETLKAFQKKDFAEILNLTEGMPCTIRLLDPPLHEFMPKTKEEYEQVAEACGQTVDFIMQRGKDLEEFNPMLGHRGCRLAITYPEIYEMQVEAIMEAALELAKTGKQVKPEIMIPLVAEEKELSYLKKMLEDKIQHVFEKHKMKLTYKIGAMLEIPRACLTADQLATSAQFFSFGTNDLTQLTYGFSRDDSVKFLPDYIEKGILEDDPFQHLDQKGVGSLMKTAIELVKPRHKDISFGVCGEVGGDPDSVAFLQNIGLDYVSCSPYRVPAVLLTVAQMSIK</sequence>
<feature type="binding site" evidence="13">
    <location>
        <position position="768"/>
    </location>
    <ligand>
        <name>substrate</name>
    </ligand>
</feature>
<feature type="domain" description="Pyruvate phosphate dikinase AMP/ATP-binding" evidence="16">
    <location>
        <begin position="20"/>
        <end position="61"/>
    </location>
</feature>
<dbReference type="InterPro" id="IPR010121">
    <property type="entry name" value="Pyruvate_phosphate_dikinase"/>
</dbReference>
<feature type="binding site" evidence="14">
    <location>
        <position position="745"/>
    </location>
    <ligand>
        <name>Mg(2+)</name>
        <dbReference type="ChEBI" id="CHEBI:18420"/>
    </ligand>
</feature>
<evidence type="ECO:0000256" key="4">
    <source>
        <dbReference type="ARBA" id="ARBA00020138"/>
    </source>
</evidence>
<evidence type="ECO:0000256" key="8">
    <source>
        <dbReference type="ARBA" id="ARBA00022777"/>
    </source>
</evidence>
<organism evidence="18 19">
    <name type="scientific">Lactococcus garvieae</name>
    <dbReference type="NCBI Taxonomy" id="1363"/>
    <lineage>
        <taxon>Bacteria</taxon>
        <taxon>Bacillati</taxon>
        <taxon>Bacillota</taxon>
        <taxon>Bacilli</taxon>
        <taxon>Lactobacillales</taxon>
        <taxon>Streptococcaceae</taxon>
        <taxon>Lactococcus</taxon>
    </lineage>
</organism>
<evidence type="ECO:0000256" key="7">
    <source>
        <dbReference type="ARBA" id="ARBA00022741"/>
    </source>
</evidence>
<feature type="binding site" evidence="13">
    <location>
        <position position="766"/>
    </location>
    <ligand>
        <name>substrate</name>
    </ligand>
</feature>
<dbReference type="InterPro" id="IPR023151">
    <property type="entry name" value="PEP_util_CS"/>
</dbReference>
<keyword evidence="8 18" id="KW-0418">Kinase</keyword>
<feature type="active site" description="Tele-phosphohistidine intermediate" evidence="12">
    <location>
        <position position="456"/>
    </location>
</feature>
<dbReference type="Gene3D" id="1.20.80.30">
    <property type="match status" value="1"/>
</dbReference>
<feature type="domain" description="PEP-utilising enzyme mobile" evidence="15">
    <location>
        <begin position="423"/>
        <end position="504"/>
    </location>
</feature>
<feature type="binding site" evidence="13">
    <location>
        <position position="745"/>
    </location>
    <ligand>
        <name>substrate</name>
    </ligand>
</feature>
<evidence type="ECO:0000256" key="12">
    <source>
        <dbReference type="PIRSR" id="PIRSR000853-1"/>
    </source>
</evidence>
<dbReference type="PANTHER" id="PTHR22931:SF9">
    <property type="entry name" value="PYRUVATE, PHOSPHATE DIKINASE 1, CHLOROPLASTIC"/>
    <property type="match status" value="1"/>
</dbReference>
<evidence type="ECO:0000313" key="19">
    <source>
        <dbReference type="Proteomes" id="UP000181969"/>
    </source>
</evidence>
<dbReference type="InterPro" id="IPR000121">
    <property type="entry name" value="PEP_util_C"/>
</dbReference>
<keyword evidence="9" id="KW-0067">ATP-binding</keyword>
<comment type="similarity">
    <text evidence="2">Belongs to the PEP-utilizing enzyme family.</text>
</comment>
<dbReference type="Pfam" id="PF02896">
    <property type="entry name" value="PEP-utilizers_C"/>
    <property type="match status" value="1"/>
</dbReference>
<dbReference type="NCBIfam" id="TIGR01828">
    <property type="entry name" value="pyru_phos_dikin"/>
    <property type="match status" value="1"/>
</dbReference>
<dbReference type="Pfam" id="PF00391">
    <property type="entry name" value="PEP-utilizers"/>
    <property type="match status" value="1"/>
</dbReference>
<evidence type="ECO:0000259" key="16">
    <source>
        <dbReference type="Pfam" id="PF01326"/>
    </source>
</evidence>
<dbReference type="EC" id="2.7.9.1" evidence="3"/>
<evidence type="ECO:0000259" key="15">
    <source>
        <dbReference type="Pfam" id="PF00391"/>
    </source>
</evidence>
<dbReference type="Gene3D" id="3.50.30.10">
    <property type="entry name" value="Phosphohistidine domain"/>
    <property type="match status" value="1"/>
</dbReference>
<dbReference type="Gene3D" id="1.10.189.10">
    <property type="entry name" value="Pyruvate Phosphate Dikinase, domain 2"/>
    <property type="match status" value="1"/>
</dbReference>
<dbReference type="SUPFAM" id="SSF56059">
    <property type="entry name" value="Glutathione synthetase ATP-binding domain-like"/>
    <property type="match status" value="1"/>
</dbReference>
<keyword evidence="7" id="KW-0547">Nucleotide-binding</keyword>
<dbReference type="GO" id="GO:0016301">
    <property type="term" value="F:kinase activity"/>
    <property type="evidence" value="ECO:0007669"/>
    <property type="project" value="UniProtKB-KW"/>
</dbReference>
<evidence type="ECO:0000256" key="13">
    <source>
        <dbReference type="PIRSR" id="PIRSR000853-2"/>
    </source>
</evidence>
<dbReference type="InterPro" id="IPR018274">
    <property type="entry name" value="PEP_util_AS"/>
</dbReference>
<evidence type="ECO:0000256" key="2">
    <source>
        <dbReference type="ARBA" id="ARBA00007837"/>
    </source>
</evidence>
<dbReference type="PROSITE" id="PS00370">
    <property type="entry name" value="PEP_ENZYMES_PHOS_SITE"/>
    <property type="match status" value="1"/>
</dbReference>
<dbReference type="InterPro" id="IPR008279">
    <property type="entry name" value="PEP-util_enz_mobile_dom"/>
</dbReference>
<feature type="domain" description="PEP-utilising enzyme C-terminal" evidence="17">
    <location>
        <begin position="522"/>
        <end position="869"/>
    </location>
</feature>
<dbReference type="NCBIfam" id="NF004531">
    <property type="entry name" value="PRK05878.1"/>
    <property type="match status" value="1"/>
</dbReference>
<keyword evidence="6 14" id="KW-0479">Metal-binding</keyword>
<evidence type="ECO:0000256" key="1">
    <source>
        <dbReference type="ARBA" id="ARBA00001946"/>
    </source>
</evidence>
<evidence type="ECO:0000256" key="3">
    <source>
        <dbReference type="ARBA" id="ARBA00011994"/>
    </source>
</evidence>
<dbReference type="GO" id="GO:0046872">
    <property type="term" value="F:metal ion binding"/>
    <property type="evidence" value="ECO:0007669"/>
    <property type="project" value="UniProtKB-KW"/>
</dbReference>
<keyword evidence="10 14" id="KW-0460">Magnesium</keyword>
<dbReference type="InterPro" id="IPR036637">
    <property type="entry name" value="Phosphohistidine_dom_sf"/>
</dbReference>
<dbReference type="SUPFAM" id="SSF51621">
    <property type="entry name" value="Phosphoenolpyruvate/pyruvate domain"/>
    <property type="match status" value="1"/>
</dbReference>
<gene>
    <name evidence="18" type="ORF">SAMN05216438_101244</name>
</gene>
<protein>
    <recommendedName>
        <fullName evidence="4">Pyruvate, phosphate dikinase</fullName>
        <ecNumber evidence="3">2.7.9.1</ecNumber>
    </recommendedName>
    <alternativeName>
        <fullName evidence="11">Pyruvate, orthophosphate dikinase</fullName>
    </alternativeName>
</protein>
<dbReference type="InterPro" id="IPR015813">
    <property type="entry name" value="Pyrv/PenolPyrv_kinase-like_dom"/>
</dbReference>
<dbReference type="Proteomes" id="UP000181969">
    <property type="component" value="Unassembled WGS sequence"/>
</dbReference>
<evidence type="ECO:0000256" key="5">
    <source>
        <dbReference type="ARBA" id="ARBA00022679"/>
    </source>
</evidence>
<dbReference type="PANTHER" id="PTHR22931">
    <property type="entry name" value="PHOSPHOENOLPYRUVATE DIKINASE-RELATED"/>
    <property type="match status" value="1"/>
</dbReference>
<dbReference type="PROSITE" id="PS00742">
    <property type="entry name" value="PEP_ENZYMES_2"/>
    <property type="match status" value="1"/>
</dbReference>
<evidence type="ECO:0000313" key="18">
    <source>
        <dbReference type="EMBL" id="SFL10003.1"/>
    </source>
</evidence>
<dbReference type="InterPro" id="IPR013815">
    <property type="entry name" value="ATP_grasp_subdomain_1"/>
</dbReference>
<dbReference type="AlphaFoldDB" id="A0A1I4EXT1"/>
<feature type="active site" description="Proton donor" evidence="12">
    <location>
        <position position="831"/>
    </location>
</feature>
<feature type="binding site" evidence="14">
    <location>
        <position position="769"/>
    </location>
    <ligand>
        <name>Mg(2+)</name>
        <dbReference type="ChEBI" id="CHEBI:18420"/>
    </ligand>
</feature>
<feature type="domain" description="Pyruvate phosphate dikinase AMP/ATP-binding" evidence="16">
    <location>
        <begin position="63"/>
        <end position="300"/>
    </location>
</feature>
<dbReference type="Gene3D" id="3.20.20.60">
    <property type="entry name" value="Phosphoenolpyruvate-binding domains"/>
    <property type="match status" value="1"/>
</dbReference>
<dbReference type="OrthoDB" id="9765468at2"/>
<accession>A0A1I4EXT1</accession>
<evidence type="ECO:0000259" key="17">
    <source>
        <dbReference type="Pfam" id="PF02896"/>
    </source>
</evidence>
<keyword evidence="18" id="KW-0670">Pyruvate</keyword>
<name>A0A1I4EXT1_9LACT</name>
<dbReference type="GO" id="GO:0005524">
    <property type="term" value="F:ATP binding"/>
    <property type="evidence" value="ECO:0007669"/>
    <property type="project" value="UniProtKB-KW"/>
</dbReference>
<feature type="binding site" evidence="13">
    <location>
        <position position="562"/>
    </location>
    <ligand>
        <name>substrate</name>
    </ligand>
</feature>
<dbReference type="Pfam" id="PF01326">
    <property type="entry name" value="PPDK_N"/>
    <property type="match status" value="3"/>
</dbReference>
<feature type="binding site" evidence="13">
    <location>
        <position position="767"/>
    </location>
    <ligand>
        <name>substrate</name>
    </ligand>
</feature>
<dbReference type="GO" id="GO:0050242">
    <property type="term" value="F:pyruvate, phosphate dikinase activity"/>
    <property type="evidence" value="ECO:0007669"/>
    <property type="project" value="UniProtKB-EC"/>
</dbReference>
<evidence type="ECO:0000256" key="11">
    <source>
        <dbReference type="ARBA" id="ARBA00032883"/>
    </source>
</evidence>
<feature type="domain" description="Pyruvate phosphate dikinase AMP/ATP-binding" evidence="16">
    <location>
        <begin position="304"/>
        <end position="355"/>
    </location>
</feature>
<evidence type="ECO:0000256" key="9">
    <source>
        <dbReference type="ARBA" id="ARBA00022840"/>
    </source>
</evidence>
<dbReference type="PIRSF" id="PIRSF000853">
    <property type="entry name" value="PPDK"/>
    <property type="match status" value="1"/>
</dbReference>
<dbReference type="SUPFAM" id="SSF52009">
    <property type="entry name" value="Phosphohistidine domain"/>
    <property type="match status" value="1"/>
</dbReference>
<dbReference type="RefSeq" id="WP_074750037.1">
    <property type="nucleotide sequence ID" value="NZ_CAXVJC010000006.1"/>
</dbReference>
<keyword evidence="5" id="KW-0808">Transferase</keyword>
<evidence type="ECO:0000256" key="10">
    <source>
        <dbReference type="ARBA" id="ARBA00022842"/>
    </source>
</evidence>
<reference evidence="18 19" key="1">
    <citation type="submission" date="2016-10" db="EMBL/GenBank/DDBJ databases">
        <authorList>
            <person name="de Groot N.N."/>
        </authorList>
    </citation>
    <scope>NUCLEOTIDE SEQUENCE [LARGE SCALE GENOMIC DNA]</scope>
    <source>
        <strain evidence="18 19">M79</strain>
    </source>
</reference>
<dbReference type="EMBL" id="FOTJ01000001">
    <property type="protein sequence ID" value="SFL10003.1"/>
    <property type="molecule type" value="Genomic_DNA"/>
</dbReference>
<dbReference type="Gene3D" id="3.30.1490.20">
    <property type="entry name" value="ATP-grasp fold, A domain"/>
    <property type="match status" value="1"/>
</dbReference>
<evidence type="ECO:0000256" key="14">
    <source>
        <dbReference type="PIRSR" id="PIRSR000853-3"/>
    </source>
</evidence>
<proteinExistence type="inferred from homology"/>
<feature type="binding site" evidence="13">
    <location>
        <position position="618"/>
    </location>
    <ligand>
        <name>substrate</name>
    </ligand>
</feature>
<dbReference type="InterPro" id="IPR002192">
    <property type="entry name" value="PPDK_AMP/ATP-bd"/>
</dbReference>
<dbReference type="Gene3D" id="3.30.470.20">
    <property type="entry name" value="ATP-grasp fold, B domain"/>
    <property type="match status" value="1"/>
</dbReference>